<comment type="caution">
    <text evidence="13">The sequence shown here is derived from an EMBL/GenBank/DDBJ whole genome shotgun (WGS) entry which is preliminary data.</text>
</comment>
<keyword evidence="2" id="KW-0479">Metal-binding</keyword>
<feature type="coiled-coil region" evidence="10">
    <location>
        <begin position="456"/>
        <end position="508"/>
    </location>
</feature>
<keyword evidence="4" id="KW-0378">Hydrolase</keyword>
<evidence type="ECO:0000256" key="2">
    <source>
        <dbReference type="ARBA" id="ARBA00022723"/>
    </source>
</evidence>
<dbReference type="SUPFAM" id="SSF53098">
    <property type="entry name" value="Ribonuclease H-like"/>
    <property type="match status" value="1"/>
</dbReference>
<dbReference type="InterPro" id="IPR036397">
    <property type="entry name" value="RNaseH_sf"/>
</dbReference>
<dbReference type="InterPro" id="IPR039537">
    <property type="entry name" value="Retrotran_Ty1/copia-like"/>
</dbReference>
<evidence type="ECO:0000256" key="10">
    <source>
        <dbReference type="SAM" id="Coils"/>
    </source>
</evidence>
<organism evidence="13 14">
    <name type="scientific">Tanacetum coccineum</name>
    <dbReference type="NCBI Taxonomy" id="301880"/>
    <lineage>
        <taxon>Eukaryota</taxon>
        <taxon>Viridiplantae</taxon>
        <taxon>Streptophyta</taxon>
        <taxon>Embryophyta</taxon>
        <taxon>Tracheophyta</taxon>
        <taxon>Spermatophyta</taxon>
        <taxon>Magnoliopsida</taxon>
        <taxon>eudicotyledons</taxon>
        <taxon>Gunneridae</taxon>
        <taxon>Pentapetalae</taxon>
        <taxon>asterids</taxon>
        <taxon>campanulids</taxon>
        <taxon>Asterales</taxon>
        <taxon>Asteraceae</taxon>
        <taxon>Asteroideae</taxon>
        <taxon>Anthemideae</taxon>
        <taxon>Anthemidinae</taxon>
        <taxon>Tanacetum</taxon>
    </lineage>
</organism>
<evidence type="ECO:0000256" key="11">
    <source>
        <dbReference type="SAM" id="MobiDB-lite"/>
    </source>
</evidence>
<dbReference type="InterPro" id="IPR012337">
    <property type="entry name" value="RNaseH-like_sf"/>
</dbReference>
<dbReference type="Gene3D" id="3.30.420.10">
    <property type="entry name" value="Ribonuclease H-like superfamily/Ribonuclease H"/>
    <property type="match status" value="1"/>
</dbReference>
<evidence type="ECO:0000256" key="4">
    <source>
        <dbReference type="ARBA" id="ARBA00022801"/>
    </source>
</evidence>
<evidence type="ECO:0000256" key="6">
    <source>
        <dbReference type="ARBA" id="ARBA00022908"/>
    </source>
</evidence>
<sequence>MYRDCHPTQHKHRTTTVPQASRILILTCLNLQSKSTVLVLADHSIRAISERKAVPNNYSQVKYTKNGIEDQQRMSIILRKQWTVLPCNDSSNSRTSNVNAVCAKCGKCVFNSNHDACVLDTERHCIKKKNNSTYSLLTQFAPILGYGDLVQRNVTIKRVYYVEGLNTIFSRLVNSCELADLDRANIKPRVITVRTDRGTEFLNKTLHAYFKEEGIEHQTSTPRTPEQNGVVERRNRTLEHVSTPSYDPSQSGKDRLQLTELMSLCTSLQEKVLDLEKAKTAQAKEIASLKKRVKQLEKRKKSRTLGLKRLRKVGSASRVESSNDVSLGAQEDASKQGRKIADLDDDDEVTLIDETQERNDEEMLFDVQDDLQGEEVVAEKEVAEKEVSAVDPVTTAGEVVTTANVEVTTANAPKTTIDELTLARTLIKIKAAKPKAVTTAATTTTTTTRPKARGIAAEEQEKLERMQKEKVAQEEASKAAIIEELDSIQAMIEADEQLAERLQAEEQEQFSIEKKSRMLVEMIAERKKFFAAQRAAEQRSKPSTKTQIKNRMCAYLKNMEVVKSSVTRTEESSKRAGDELGSDKSKKQKIDEHVEAEKYDDQEEAEMKKHIEIVKDDEVAIDAIPLATKPPMIVEYKIVKEGKFGYFQLIRADGSSKRYLSMIKMLQNIDREDLETL</sequence>
<dbReference type="Proteomes" id="UP001151760">
    <property type="component" value="Unassembled WGS sequence"/>
</dbReference>
<evidence type="ECO:0000259" key="12">
    <source>
        <dbReference type="PROSITE" id="PS50994"/>
    </source>
</evidence>
<evidence type="ECO:0000256" key="5">
    <source>
        <dbReference type="ARBA" id="ARBA00022842"/>
    </source>
</evidence>
<reference evidence="13" key="1">
    <citation type="journal article" date="2022" name="Int. J. Mol. Sci.">
        <title>Draft Genome of Tanacetum Coccineum: Genomic Comparison of Closely Related Tanacetum-Family Plants.</title>
        <authorList>
            <person name="Yamashiro T."/>
            <person name="Shiraishi A."/>
            <person name="Nakayama K."/>
            <person name="Satake H."/>
        </authorList>
    </citation>
    <scope>NUCLEOTIDE SEQUENCE</scope>
</reference>
<evidence type="ECO:0000256" key="8">
    <source>
        <dbReference type="ARBA" id="ARBA00022932"/>
    </source>
</evidence>
<keyword evidence="10" id="KW-0175">Coiled coil</keyword>
<protein>
    <submittedName>
        <fullName evidence="13">Retrovirus-related pol polyprotein from transposon TNT 1-94</fullName>
    </submittedName>
</protein>
<evidence type="ECO:0000313" key="14">
    <source>
        <dbReference type="Proteomes" id="UP001151760"/>
    </source>
</evidence>
<keyword evidence="8" id="KW-0239">DNA-directed DNA polymerase</keyword>
<keyword evidence="6" id="KW-0229">DNA integration</keyword>
<keyword evidence="9" id="KW-0233">DNA recombination</keyword>
<evidence type="ECO:0000256" key="9">
    <source>
        <dbReference type="ARBA" id="ARBA00023172"/>
    </source>
</evidence>
<evidence type="ECO:0000256" key="3">
    <source>
        <dbReference type="ARBA" id="ARBA00022759"/>
    </source>
</evidence>
<proteinExistence type="predicted"/>
<accession>A0ABQ4WX86</accession>
<dbReference type="PANTHER" id="PTHR42648:SF11">
    <property type="entry name" value="TRANSPOSON TY4-P GAG-POL POLYPROTEIN"/>
    <property type="match status" value="1"/>
</dbReference>
<evidence type="ECO:0000256" key="1">
    <source>
        <dbReference type="ARBA" id="ARBA00022722"/>
    </source>
</evidence>
<keyword evidence="8" id="KW-0808">Transferase</keyword>
<reference evidence="13" key="2">
    <citation type="submission" date="2022-01" db="EMBL/GenBank/DDBJ databases">
        <authorList>
            <person name="Yamashiro T."/>
            <person name="Shiraishi A."/>
            <person name="Satake H."/>
            <person name="Nakayama K."/>
        </authorList>
    </citation>
    <scope>NUCLEOTIDE SEQUENCE</scope>
</reference>
<feature type="region of interest" description="Disordered" evidence="11">
    <location>
        <begin position="566"/>
        <end position="602"/>
    </location>
</feature>
<keyword evidence="3" id="KW-0255">Endonuclease</keyword>
<dbReference type="PROSITE" id="PS50994">
    <property type="entry name" value="INTEGRASE"/>
    <property type="match status" value="1"/>
</dbReference>
<feature type="region of interest" description="Disordered" evidence="11">
    <location>
        <begin position="318"/>
        <end position="338"/>
    </location>
</feature>
<keyword evidence="5" id="KW-0460">Magnesium</keyword>
<dbReference type="SUPFAM" id="SSF90250">
    <property type="entry name" value="Troponin coil-coiled subunits"/>
    <property type="match status" value="1"/>
</dbReference>
<keyword evidence="7" id="KW-0695">RNA-directed DNA polymerase</keyword>
<name>A0ABQ4WX86_9ASTR</name>
<keyword evidence="8" id="KW-0548">Nucleotidyltransferase</keyword>
<dbReference type="InterPro" id="IPR038077">
    <property type="entry name" value="Troponin_sf"/>
</dbReference>
<keyword evidence="14" id="KW-1185">Reference proteome</keyword>
<keyword evidence="1" id="KW-0540">Nuclease</keyword>
<dbReference type="EMBL" id="BQNB010009012">
    <property type="protein sequence ID" value="GJS57527.1"/>
    <property type="molecule type" value="Genomic_DNA"/>
</dbReference>
<dbReference type="InterPro" id="IPR001584">
    <property type="entry name" value="Integrase_cat-core"/>
</dbReference>
<evidence type="ECO:0000313" key="13">
    <source>
        <dbReference type="EMBL" id="GJS57527.1"/>
    </source>
</evidence>
<dbReference type="PANTHER" id="PTHR42648">
    <property type="entry name" value="TRANSPOSASE, PUTATIVE-RELATED"/>
    <property type="match status" value="1"/>
</dbReference>
<feature type="compositionally biased region" description="Basic and acidic residues" evidence="11">
    <location>
        <begin position="568"/>
        <end position="602"/>
    </location>
</feature>
<feature type="domain" description="Integrase catalytic" evidence="12">
    <location>
        <begin position="192"/>
        <end position="239"/>
    </location>
</feature>
<evidence type="ECO:0000256" key="7">
    <source>
        <dbReference type="ARBA" id="ARBA00022918"/>
    </source>
</evidence>
<gene>
    <name evidence="13" type="ORF">Tco_0652311</name>
</gene>